<protein>
    <submittedName>
        <fullName evidence="1">Uncharacterized protein</fullName>
    </submittedName>
</protein>
<feature type="non-terminal residue" evidence="1">
    <location>
        <position position="1"/>
    </location>
</feature>
<name>A0ACB8WYC1_9TELE</name>
<gene>
    <name evidence="1" type="ORF">L3Q82_023198</name>
</gene>
<dbReference type="Proteomes" id="UP000831701">
    <property type="component" value="Chromosome 5"/>
</dbReference>
<comment type="caution">
    <text evidence="1">The sequence shown here is derived from an EMBL/GenBank/DDBJ whole genome shotgun (WGS) entry which is preliminary data.</text>
</comment>
<proteinExistence type="predicted"/>
<accession>A0ACB8WYC1</accession>
<keyword evidence="2" id="KW-1185">Reference proteome</keyword>
<organism evidence="1 2">
    <name type="scientific">Scortum barcoo</name>
    <name type="common">barcoo grunter</name>
    <dbReference type="NCBI Taxonomy" id="214431"/>
    <lineage>
        <taxon>Eukaryota</taxon>
        <taxon>Metazoa</taxon>
        <taxon>Chordata</taxon>
        <taxon>Craniata</taxon>
        <taxon>Vertebrata</taxon>
        <taxon>Euteleostomi</taxon>
        <taxon>Actinopterygii</taxon>
        <taxon>Neopterygii</taxon>
        <taxon>Teleostei</taxon>
        <taxon>Neoteleostei</taxon>
        <taxon>Acanthomorphata</taxon>
        <taxon>Eupercaria</taxon>
        <taxon>Centrarchiformes</taxon>
        <taxon>Terapontoidei</taxon>
        <taxon>Terapontidae</taxon>
        <taxon>Scortum</taxon>
    </lineage>
</organism>
<evidence type="ECO:0000313" key="2">
    <source>
        <dbReference type="Proteomes" id="UP000831701"/>
    </source>
</evidence>
<dbReference type="EMBL" id="CM041535">
    <property type="protein sequence ID" value="KAI3372736.1"/>
    <property type="molecule type" value="Genomic_DNA"/>
</dbReference>
<sequence length="450" mass="50047">DLTMNNQSMTGRTMVPTIPSIMFIFGVVGNVIAIVVLCKSRKEQKETTFYTLVCGLAVTDLLGTLLASPVTIATYVKGSWPGEDPLCQYFGFTMLFFSLSGLSIICAMSVERYIAINHAYFYNDNVDQKLAGLTLLGIYISNALFCALPIVGFGQVKKQYPQTWCFLEWRSNKTSDAAYSYMYAGFSSLLILATVICNVLVCVALIRMHRRFVRRTSLGTDLGRNVDPRRRGRSFGRLAGAEIQMVILLIGTSAVVLICSIPLVAQVFLNQLYKTPVELRLDKNPDLRSIRFASFNPILDPWIYILLRKAVLLKLIEKVKCLFCKIGARRQQRQGNFHCTELSSVISNRDSRSLVSHNLRDITSTSQTFLYLPEGSEVYTGSSHKANGVTGSRSLSVRNSQVSYSSEQGSVETQSREGTNVIRDLSAPPHSKDSALQVSLSTEQVEEKCI</sequence>
<evidence type="ECO:0000313" key="1">
    <source>
        <dbReference type="EMBL" id="KAI3372736.1"/>
    </source>
</evidence>
<reference evidence="1" key="1">
    <citation type="submission" date="2022-04" db="EMBL/GenBank/DDBJ databases">
        <title>Jade perch genome.</title>
        <authorList>
            <person name="Chao B."/>
        </authorList>
    </citation>
    <scope>NUCLEOTIDE SEQUENCE</scope>
    <source>
        <strain evidence="1">CB-2022</strain>
    </source>
</reference>